<reference evidence="1 2" key="1">
    <citation type="submission" date="2020-10" db="EMBL/GenBank/DDBJ databases">
        <title>Mouse Oral microbiota.</title>
        <authorList>
            <person name="Joseph S."/>
            <person name="Aduse-Opoku J."/>
        </authorList>
    </citation>
    <scope>NUCLEOTIDE SEQUENCE [LARGE SCALE GENOMIC DNA]</scope>
    <source>
        <strain evidence="1 2">19428wE5_W307</strain>
    </source>
</reference>
<dbReference type="InterPro" id="IPR029058">
    <property type="entry name" value="AB_hydrolase_fold"/>
</dbReference>
<gene>
    <name evidence="1" type="ORF">IR135_04695</name>
</gene>
<evidence type="ECO:0000313" key="2">
    <source>
        <dbReference type="Proteomes" id="UP000647980"/>
    </source>
</evidence>
<evidence type="ECO:0008006" key="3">
    <source>
        <dbReference type="Google" id="ProtNLM"/>
    </source>
</evidence>
<comment type="caution">
    <text evidence="1">The sequence shown here is derived from an EMBL/GenBank/DDBJ whole genome shotgun (WGS) entry which is preliminary data.</text>
</comment>
<name>A0ABR9XXI8_9STAP</name>
<accession>A0ABR9XXI8</accession>
<evidence type="ECO:0000313" key="1">
    <source>
        <dbReference type="EMBL" id="MBF0753558.1"/>
    </source>
</evidence>
<dbReference type="Gene3D" id="3.40.50.1820">
    <property type="entry name" value="alpha/beta hydrolase"/>
    <property type="match status" value="1"/>
</dbReference>
<keyword evidence="2" id="KW-1185">Reference proteome</keyword>
<dbReference type="EMBL" id="JADGLW010000003">
    <property type="protein sequence ID" value="MBF0753558.1"/>
    <property type="molecule type" value="Genomic_DNA"/>
</dbReference>
<protein>
    <recommendedName>
        <fullName evidence="3">Serine hydrolase family protein</fullName>
    </recommendedName>
</protein>
<dbReference type="Proteomes" id="UP000647980">
    <property type="component" value="Unassembled WGS sequence"/>
</dbReference>
<proteinExistence type="predicted"/>
<organism evidence="1 2">
    <name type="scientific">Jeotgalicoccus nanhaiensis</name>
    <dbReference type="NCBI Taxonomy" id="568603"/>
    <lineage>
        <taxon>Bacteria</taxon>
        <taxon>Bacillati</taxon>
        <taxon>Bacillota</taxon>
        <taxon>Bacilli</taxon>
        <taxon>Bacillales</taxon>
        <taxon>Staphylococcaceae</taxon>
        <taxon>Jeotgalicoccus</taxon>
    </lineage>
</organism>
<sequence length="64" mass="7293">MKKYNYDTEVFALPGSSEPELKKWRGKIELISPVLDSGAIFIGHSLGVLTILDHLPKINTDYFW</sequence>